<dbReference type="EMBL" id="ML987190">
    <property type="protein sequence ID" value="KAF2254532.1"/>
    <property type="molecule type" value="Genomic_DNA"/>
</dbReference>
<gene>
    <name evidence="1" type="ORF">BU26DRAFT_417462</name>
</gene>
<sequence length="318" mass="36135">MSADAEKWRYLPQDHKLRSTKLPWYNASFEHKLAPSFRKLLEEWSGIAPEDVIPHIYRTREETWKVFPFPCIGTFWFVKQGLLHHPDYARMLERLTSVPSTSGFPAAAPGPRFLDLGTCLGQDVRTLAHDGAPLSSLYGADLIPGFEAAGHALFRDSDRLDSSHFITGNIFSDDDDLAKTRGTWDIIHISMFLHVFSLADQETACKNILQLLKATPGSTVIGTQTGTLDAGDMVLKPPMCEPGEHKTVFRHSKETMNDMWERAAKAVGISLNVWSDYDADEARERAEGRKEKGEEWEKRERHFVGDRERKIFFRVETV</sequence>
<name>A0A6A6IX67_9PLEO</name>
<dbReference type="OrthoDB" id="2094832at2759"/>
<protein>
    <recommendedName>
        <fullName evidence="3">Methyltransferase domain-containing protein</fullName>
    </recommendedName>
</protein>
<accession>A0A6A6IX67</accession>
<dbReference type="PANTHER" id="PTHR35897:SF2">
    <property type="entry name" value="METHYLTRANSFERASE DOMAIN-CONTAINING PROTEIN"/>
    <property type="match status" value="1"/>
</dbReference>
<reference evidence="1" key="1">
    <citation type="journal article" date="2020" name="Stud. Mycol.">
        <title>101 Dothideomycetes genomes: a test case for predicting lifestyles and emergence of pathogens.</title>
        <authorList>
            <person name="Haridas S."/>
            <person name="Albert R."/>
            <person name="Binder M."/>
            <person name="Bloem J."/>
            <person name="Labutti K."/>
            <person name="Salamov A."/>
            <person name="Andreopoulos B."/>
            <person name="Baker S."/>
            <person name="Barry K."/>
            <person name="Bills G."/>
            <person name="Bluhm B."/>
            <person name="Cannon C."/>
            <person name="Castanera R."/>
            <person name="Culley D."/>
            <person name="Daum C."/>
            <person name="Ezra D."/>
            <person name="Gonzalez J."/>
            <person name="Henrissat B."/>
            <person name="Kuo A."/>
            <person name="Liang C."/>
            <person name="Lipzen A."/>
            <person name="Lutzoni F."/>
            <person name="Magnuson J."/>
            <person name="Mondo S."/>
            <person name="Nolan M."/>
            <person name="Ohm R."/>
            <person name="Pangilinan J."/>
            <person name="Park H.-J."/>
            <person name="Ramirez L."/>
            <person name="Alfaro M."/>
            <person name="Sun H."/>
            <person name="Tritt A."/>
            <person name="Yoshinaga Y."/>
            <person name="Zwiers L.-H."/>
            <person name="Turgeon B."/>
            <person name="Goodwin S."/>
            <person name="Spatafora J."/>
            <person name="Crous P."/>
            <person name="Grigoriev I."/>
        </authorList>
    </citation>
    <scope>NUCLEOTIDE SEQUENCE</scope>
    <source>
        <strain evidence="1">CBS 122368</strain>
    </source>
</reference>
<keyword evidence="2" id="KW-1185">Reference proteome</keyword>
<dbReference type="SUPFAM" id="SSF53335">
    <property type="entry name" value="S-adenosyl-L-methionine-dependent methyltransferases"/>
    <property type="match status" value="1"/>
</dbReference>
<dbReference type="PANTHER" id="PTHR35897">
    <property type="entry name" value="METHYLTRANSFERASE AUSD"/>
    <property type="match status" value="1"/>
</dbReference>
<evidence type="ECO:0008006" key="3">
    <source>
        <dbReference type="Google" id="ProtNLM"/>
    </source>
</evidence>
<dbReference type="Gene3D" id="3.40.50.150">
    <property type="entry name" value="Vaccinia Virus protein VP39"/>
    <property type="match status" value="1"/>
</dbReference>
<dbReference type="Proteomes" id="UP000800094">
    <property type="component" value="Unassembled WGS sequence"/>
</dbReference>
<dbReference type="AlphaFoldDB" id="A0A6A6IX67"/>
<proteinExistence type="predicted"/>
<organism evidence="1 2">
    <name type="scientific">Trematosphaeria pertusa</name>
    <dbReference type="NCBI Taxonomy" id="390896"/>
    <lineage>
        <taxon>Eukaryota</taxon>
        <taxon>Fungi</taxon>
        <taxon>Dikarya</taxon>
        <taxon>Ascomycota</taxon>
        <taxon>Pezizomycotina</taxon>
        <taxon>Dothideomycetes</taxon>
        <taxon>Pleosporomycetidae</taxon>
        <taxon>Pleosporales</taxon>
        <taxon>Massarineae</taxon>
        <taxon>Trematosphaeriaceae</taxon>
        <taxon>Trematosphaeria</taxon>
    </lineage>
</organism>
<dbReference type="InterPro" id="IPR051654">
    <property type="entry name" value="Meroterpenoid_MTases"/>
</dbReference>
<evidence type="ECO:0000313" key="1">
    <source>
        <dbReference type="EMBL" id="KAF2254532.1"/>
    </source>
</evidence>
<dbReference type="RefSeq" id="XP_033689536.1">
    <property type="nucleotide sequence ID" value="XM_033823202.1"/>
</dbReference>
<dbReference type="InterPro" id="IPR029063">
    <property type="entry name" value="SAM-dependent_MTases_sf"/>
</dbReference>
<evidence type="ECO:0000313" key="2">
    <source>
        <dbReference type="Proteomes" id="UP000800094"/>
    </source>
</evidence>
<dbReference type="GeneID" id="54576532"/>